<evidence type="ECO:0000313" key="5">
    <source>
        <dbReference type="Proteomes" id="UP000253664"/>
    </source>
</evidence>
<dbReference type="GO" id="GO:0008270">
    <property type="term" value="F:zinc ion binding"/>
    <property type="evidence" value="ECO:0007669"/>
    <property type="project" value="UniProtKB-KW"/>
</dbReference>
<dbReference type="InterPro" id="IPR036875">
    <property type="entry name" value="Znf_CCHC_sf"/>
</dbReference>
<comment type="caution">
    <text evidence="4">The sequence shown here is derived from an EMBL/GenBank/DDBJ whole genome shotgun (WGS) entry which is preliminary data.</text>
</comment>
<dbReference type="PANTHER" id="PTHR39596">
    <property type="match status" value="1"/>
</dbReference>
<feature type="compositionally biased region" description="Acidic residues" evidence="2">
    <location>
        <begin position="819"/>
        <end position="831"/>
    </location>
</feature>
<sequence length="984" mass="107227">MDQMRSLILSGDKPVITLHELPGQRLPVLELHNGSDFPYVAISHVWADGLGSTAEKGLPVCQLRRLTSLVSETKPGTALWIDALCIPEAAEARNLAITMMASIYKDATAVLVLDSGLQSCRSDEHLGTKLLRTLTCGWMRRLWTLQEATLSRELHLVLADGPWPLKALIPLYGDLYYRRPLLDLAKQLFPLIKRSAYGSCCLGDVARALTWRNTSKRSDETLAIAGLLGVQPSTLTAIRPEGRIMRLMQAIGRVPRNVLFLGGKKLQLPGFSWAPMSFMAAHGGAAEGTELSVSDTDAVVTPRGLAATYFAFILPSKVPKEMNCWRLRDTKTGKLYSIAGGESDSTEPISYDLLLTMNDTDNLRGCIISAFASPPGCDASHAICRRLGRRVCGLASRQLLVFLAFLVASPSLLLSILASTVHRGFESCEDTEPQHASHTLEMTDSLRGRQAQEARCYNCGSHGHWAVACPEPTRKTPAGLAAWRNASAGNVKNQSYNPGSRRSKGPIITKYSPPSFASNMGSSYPPPPPPPPPGGHPPTGLHLAHPYTHAFQQGYPQPALSYHSSPQFTPSATYGLPHYGQPAHLGLPSPLPGPPAGSCSNLDYGPPRPPYHASFPRSAPSQKPPHNKSAPRNARKSELPFSIAKPPMTRLSHPLPPKPPPSHDQMQPQRDVRNRGKINRHHNQGKGPRSARSSDFEAPVSHDSLAADRSLPGNSPASGRHGDGNAYARRPSQSPGKGIHECEANNVRATSVTRAEDKLNGDVAGKSVESLESAITGKGVSAWSVDEPDRSDFAMGREKSLSLRSNDTGDTAVSCTVEASDEHEDGEISSDEDVRSPTPHDGATAEEKSNSPAVEDHWRPKRRYSDEWDEDVSYAKRLKPTGASRIGDKFKEDGHVDDDLWDSLDVPRQADRKRRGSAGSRHSSVSSKSSDLNSLEAELLGRPVKQRPVEEASPRPRSRSERRPVSKPKKRRQNNTNSAYSRRW</sequence>
<feature type="compositionally biased region" description="Basic and acidic residues" evidence="2">
    <location>
        <begin position="886"/>
        <end position="898"/>
    </location>
</feature>
<feature type="compositionally biased region" description="Polar residues" evidence="2">
    <location>
        <begin position="802"/>
        <end position="814"/>
    </location>
</feature>
<dbReference type="Gene3D" id="4.10.60.10">
    <property type="entry name" value="Zinc finger, CCHC-type"/>
    <property type="match status" value="1"/>
</dbReference>
<dbReference type="SMART" id="SM00343">
    <property type="entry name" value="ZnF_C2HC"/>
    <property type="match status" value="1"/>
</dbReference>
<dbReference type="Proteomes" id="UP000253664">
    <property type="component" value="Unassembled WGS sequence"/>
</dbReference>
<dbReference type="Pfam" id="PF00098">
    <property type="entry name" value="zf-CCHC"/>
    <property type="match status" value="1"/>
</dbReference>
<feature type="compositionally biased region" description="Polar residues" evidence="2">
    <location>
        <begin position="490"/>
        <end position="500"/>
    </location>
</feature>
<dbReference type="InterPro" id="IPR010730">
    <property type="entry name" value="HET"/>
</dbReference>
<dbReference type="PANTHER" id="PTHR39596:SF2">
    <property type="entry name" value="HET DOMAIN PROTEIN (AFU_ORTHOLOGUE AFUA_1G17550)-RELATED"/>
    <property type="match status" value="1"/>
</dbReference>
<reference evidence="4 5" key="1">
    <citation type="journal article" date="2015" name="BMC Genomics">
        <title>Insights from the genome of Ophiocordyceps polyrhachis-furcata to pathogenicity and host specificity in insect fungi.</title>
        <authorList>
            <person name="Wichadakul D."/>
            <person name="Kobmoo N."/>
            <person name="Ingsriswang S."/>
            <person name="Tangphatsornruang S."/>
            <person name="Chantasingh D."/>
            <person name="Luangsa-ard J.J."/>
            <person name="Eurwilaichitr L."/>
        </authorList>
    </citation>
    <scope>NUCLEOTIDE SEQUENCE [LARGE SCALE GENOMIC DNA]</scope>
    <source>
        <strain evidence="4 5">BCC 54312</strain>
    </source>
</reference>
<keyword evidence="1" id="KW-0863">Zinc-finger</keyword>
<dbReference type="GO" id="GO:0003676">
    <property type="term" value="F:nucleic acid binding"/>
    <property type="evidence" value="ECO:0007669"/>
    <property type="project" value="InterPro"/>
</dbReference>
<feature type="region of interest" description="Disordered" evidence="2">
    <location>
        <begin position="490"/>
        <end position="544"/>
    </location>
</feature>
<feature type="region of interest" description="Disordered" evidence="2">
    <location>
        <begin position="585"/>
        <end position="984"/>
    </location>
</feature>
<evidence type="ECO:0000256" key="2">
    <source>
        <dbReference type="SAM" id="MobiDB-lite"/>
    </source>
</evidence>
<dbReference type="OrthoDB" id="3550095at2759"/>
<evidence type="ECO:0000259" key="3">
    <source>
        <dbReference type="PROSITE" id="PS50158"/>
    </source>
</evidence>
<feature type="compositionally biased region" description="Basic and acidic residues" evidence="2">
    <location>
        <begin position="843"/>
        <end position="866"/>
    </location>
</feature>
<gene>
    <name evidence="4" type="ORF">L249_0588</name>
</gene>
<dbReference type="AlphaFoldDB" id="A0A367LES4"/>
<feature type="compositionally biased region" description="Low complexity" evidence="2">
    <location>
        <begin position="917"/>
        <end position="934"/>
    </location>
</feature>
<feature type="compositionally biased region" description="Basic residues" evidence="2">
    <location>
        <begin position="675"/>
        <end position="684"/>
    </location>
</feature>
<dbReference type="Pfam" id="PF06985">
    <property type="entry name" value="HET"/>
    <property type="match status" value="1"/>
</dbReference>
<proteinExistence type="predicted"/>
<feature type="compositionally biased region" description="Basic and acidic residues" evidence="2">
    <location>
        <begin position="787"/>
        <end position="801"/>
    </location>
</feature>
<feature type="compositionally biased region" description="Polar residues" evidence="2">
    <location>
        <begin position="974"/>
        <end position="984"/>
    </location>
</feature>
<name>A0A367LES4_9HYPO</name>
<feature type="domain" description="CCHC-type" evidence="3">
    <location>
        <begin position="455"/>
        <end position="471"/>
    </location>
</feature>
<dbReference type="EMBL" id="LKCN02000007">
    <property type="protein sequence ID" value="RCI12925.1"/>
    <property type="molecule type" value="Genomic_DNA"/>
</dbReference>
<keyword evidence="5" id="KW-1185">Reference proteome</keyword>
<feature type="compositionally biased region" description="Pro residues" evidence="2">
    <location>
        <begin position="524"/>
        <end position="536"/>
    </location>
</feature>
<dbReference type="SUPFAM" id="SSF57756">
    <property type="entry name" value="Retrovirus zinc finger-like domains"/>
    <property type="match status" value="1"/>
</dbReference>
<evidence type="ECO:0000313" key="4">
    <source>
        <dbReference type="EMBL" id="RCI12925.1"/>
    </source>
</evidence>
<dbReference type="InterPro" id="IPR001878">
    <property type="entry name" value="Znf_CCHC"/>
</dbReference>
<evidence type="ECO:0000256" key="1">
    <source>
        <dbReference type="PROSITE-ProRule" id="PRU00047"/>
    </source>
</evidence>
<keyword evidence="1" id="KW-0862">Zinc</keyword>
<feature type="compositionally biased region" description="Basic and acidic residues" evidence="2">
    <location>
        <begin position="947"/>
        <end position="964"/>
    </location>
</feature>
<organism evidence="4 5">
    <name type="scientific">Ophiocordyceps polyrhachis-furcata BCC 54312</name>
    <dbReference type="NCBI Taxonomy" id="1330021"/>
    <lineage>
        <taxon>Eukaryota</taxon>
        <taxon>Fungi</taxon>
        <taxon>Dikarya</taxon>
        <taxon>Ascomycota</taxon>
        <taxon>Pezizomycotina</taxon>
        <taxon>Sordariomycetes</taxon>
        <taxon>Hypocreomycetidae</taxon>
        <taxon>Hypocreales</taxon>
        <taxon>Ophiocordycipitaceae</taxon>
        <taxon>Ophiocordyceps</taxon>
    </lineage>
</organism>
<protein>
    <recommendedName>
        <fullName evidence="3">CCHC-type domain-containing protein</fullName>
    </recommendedName>
</protein>
<dbReference type="PROSITE" id="PS50158">
    <property type="entry name" value="ZF_CCHC"/>
    <property type="match status" value="1"/>
</dbReference>
<accession>A0A367LES4</accession>
<keyword evidence="1" id="KW-0479">Metal-binding</keyword>